<dbReference type="EMBL" id="CAJHUB010000760">
    <property type="protein sequence ID" value="CAD7684915.1"/>
    <property type="molecule type" value="Genomic_DNA"/>
</dbReference>
<evidence type="ECO:0000313" key="3">
    <source>
        <dbReference type="Proteomes" id="UP000645828"/>
    </source>
</evidence>
<evidence type="ECO:0000256" key="1">
    <source>
        <dbReference type="SAM" id="MobiDB-lite"/>
    </source>
</evidence>
<feature type="compositionally biased region" description="Gly residues" evidence="1">
    <location>
        <begin position="110"/>
        <end position="122"/>
    </location>
</feature>
<keyword evidence="3" id="KW-1185">Reference proteome</keyword>
<accession>A0A811Z6Q4</accession>
<comment type="caution">
    <text evidence="2">The sequence shown here is derived from an EMBL/GenBank/DDBJ whole genome shotgun (WGS) entry which is preliminary data.</text>
</comment>
<dbReference type="AlphaFoldDB" id="A0A811Z6Q4"/>
<dbReference type="Proteomes" id="UP000645828">
    <property type="component" value="Unassembled WGS sequence"/>
</dbReference>
<protein>
    <submittedName>
        <fullName evidence="2">(raccoon dog) hypothetical protein</fullName>
    </submittedName>
</protein>
<evidence type="ECO:0000313" key="2">
    <source>
        <dbReference type="EMBL" id="CAD7684915.1"/>
    </source>
</evidence>
<sequence>MEVLERPCGVPRGSSEFQRMASRGSAAGRGSVAKVQLSSAEAPSLPCADAVAAAAAAAAATAFAATVSAAAAVPALPPGASIVPAVSGPEARPPSGFRNGRRPTELRHQGAGGTGSGRGQRGNPGEPGAERGAAGSRGGEVCGLRSWGFLSPARLSPPASPSGVGAPAGAPGDEPGLEVAGLEKLGQYLTKLGFLGAGAICCHYSPRNIGEEEEGKALRTVVELNVPRLS</sequence>
<organism evidence="2 3">
    <name type="scientific">Nyctereutes procyonoides</name>
    <name type="common">Raccoon dog</name>
    <name type="synonym">Canis procyonoides</name>
    <dbReference type="NCBI Taxonomy" id="34880"/>
    <lineage>
        <taxon>Eukaryota</taxon>
        <taxon>Metazoa</taxon>
        <taxon>Chordata</taxon>
        <taxon>Craniata</taxon>
        <taxon>Vertebrata</taxon>
        <taxon>Euteleostomi</taxon>
        <taxon>Mammalia</taxon>
        <taxon>Eutheria</taxon>
        <taxon>Laurasiatheria</taxon>
        <taxon>Carnivora</taxon>
        <taxon>Caniformia</taxon>
        <taxon>Canidae</taxon>
        <taxon>Nyctereutes</taxon>
    </lineage>
</organism>
<reference evidence="2" key="1">
    <citation type="submission" date="2020-12" db="EMBL/GenBank/DDBJ databases">
        <authorList>
            <consortium name="Molecular Ecology Group"/>
        </authorList>
    </citation>
    <scope>NUCLEOTIDE SEQUENCE</scope>
    <source>
        <strain evidence="2">TBG_1078</strain>
    </source>
</reference>
<name>A0A811Z6Q4_NYCPR</name>
<feature type="region of interest" description="Disordered" evidence="1">
    <location>
        <begin position="153"/>
        <end position="172"/>
    </location>
</feature>
<feature type="compositionally biased region" description="Low complexity" evidence="1">
    <location>
        <begin position="123"/>
        <end position="134"/>
    </location>
</feature>
<gene>
    <name evidence="2" type="ORF">NYPRO_LOCUS17708</name>
</gene>
<proteinExistence type="predicted"/>
<feature type="region of interest" description="Disordered" evidence="1">
    <location>
        <begin position="85"/>
        <end position="138"/>
    </location>
</feature>